<gene>
    <name evidence="2" type="ORF">GA0061098_102064</name>
</gene>
<feature type="compositionally biased region" description="Basic and acidic residues" evidence="1">
    <location>
        <begin position="22"/>
        <end position="32"/>
    </location>
</feature>
<sequence>MPRESGIQYAAAPTVFSNGRHGVLDRPVKPGDDSGVCGV</sequence>
<evidence type="ECO:0000313" key="2">
    <source>
        <dbReference type="EMBL" id="SCB53686.1"/>
    </source>
</evidence>
<keyword evidence="3" id="KW-1185">Reference proteome</keyword>
<protein>
    <submittedName>
        <fullName evidence="2">Uncharacterized protein</fullName>
    </submittedName>
</protein>
<name>A0A1C3XNQ7_9BRAD</name>
<evidence type="ECO:0000313" key="3">
    <source>
        <dbReference type="Proteomes" id="UP000199184"/>
    </source>
</evidence>
<reference evidence="3" key="1">
    <citation type="submission" date="2016-08" db="EMBL/GenBank/DDBJ databases">
        <authorList>
            <person name="Varghese N."/>
            <person name="Submissions Spin"/>
        </authorList>
    </citation>
    <scope>NUCLEOTIDE SEQUENCE [LARGE SCALE GENOMIC DNA]</scope>
    <source>
        <strain evidence="3">ERR11</strain>
    </source>
</reference>
<dbReference type="Proteomes" id="UP000199184">
    <property type="component" value="Unassembled WGS sequence"/>
</dbReference>
<proteinExistence type="predicted"/>
<dbReference type="EMBL" id="FMAI01000020">
    <property type="protein sequence ID" value="SCB53686.1"/>
    <property type="molecule type" value="Genomic_DNA"/>
</dbReference>
<dbReference type="AlphaFoldDB" id="A0A1C3XNQ7"/>
<evidence type="ECO:0000256" key="1">
    <source>
        <dbReference type="SAM" id="MobiDB-lite"/>
    </source>
</evidence>
<accession>A0A1C3XNQ7</accession>
<feature type="region of interest" description="Disordered" evidence="1">
    <location>
        <begin position="18"/>
        <end position="39"/>
    </location>
</feature>
<organism evidence="2 3">
    <name type="scientific">Bradyrhizobium shewense</name>
    <dbReference type="NCBI Taxonomy" id="1761772"/>
    <lineage>
        <taxon>Bacteria</taxon>
        <taxon>Pseudomonadati</taxon>
        <taxon>Pseudomonadota</taxon>
        <taxon>Alphaproteobacteria</taxon>
        <taxon>Hyphomicrobiales</taxon>
        <taxon>Nitrobacteraceae</taxon>
        <taxon>Bradyrhizobium</taxon>
    </lineage>
</organism>